<accession>A0A4C1UU07</accession>
<evidence type="ECO:0000313" key="1">
    <source>
        <dbReference type="EMBL" id="GBP29983.1"/>
    </source>
</evidence>
<comment type="caution">
    <text evidence="1">The sequence shown here is derived from an EMBL/GenBank/DDBJ whole genome shotgun (WGS) entry which is preliminary data.</text>
</comment>
<protein>
    <submittedName>
        <fullName evidence="1">Uncharacterized protein</fullName>
    </submittedName>
</protein>
<sequence length="78" mass="8302">MCIAKDQLTAGDEMPWAGCAAALCYLGHNDKAIKSLPRLTLELITGIRPNVSHAVAHGASAFGPAARSERNDNETRLL</sequence>
<dbReference type="Proteomes" id="UP000299102">
    <property type="component" value="Unassembled WGS sequence"/>
</dbReference>
<proteinExistence type="predicted"/>
<reference evidence="1 2" key="1">
    <citation type="journal article" date="2019" name="Commun. Biol.">
        <title>The bagworm genome reveals a unique fibroin gene that provides high tensile strength.</title>
        <authorList>
            <person name="Kono N."/>
            <person name="Nakamura H."/>
            <person name="Ohtoshi R."/>
            <person name="Tomita M."/>
            <person name="Numata K."/>
            <person name="Arakawa K."/>
        </authorList>
    </citation>
    <scope>NUCLEOTIDE SEQUENCE [LARGE SCALE GENOMIC DNA]</scope>
</reference>
<name>A0A4C1UU07_EUMVA</name>
<organism evidence="1 2">
    <name type="scientific">Eumeta variegata</name>
    <name type="common">Bagworm moth</name>
    <name type="synonym">Eumeta japonica</name>
    <dbReference type="NCBI Taxonomy" id="151549"/>
    <lineage>
        <taxon>Eukaryota</taxon>
        <taxon>Metazoa</taxon>
        <taxon>Ecdysozoa</taxon>
        <taxon>Arthropoda</taxon>
        <taxon>Hexapoda</taxon>
        <taxon>Insecta</taxon>
        <taxon>Pterygota</taxon>
        <taxon>Neoptera</taxon>
        <taxon>Endopterygota</taxon>
        <taxon>Lepidoptera</taxon>
        <taxon>Glossata</taxon>
        <taxon>Ditrysia</taxon>
        <taxon>Tineoidea</taxon>
        <taxon>Psychidae</taxon>
        <taxon>Oiketicinae</taxon>
        <taxon>Eumeta</taxon>
    </lineage>
</organism>
<gene>
    <name evidence="1" type="ORF">EVAR_22883_1</name>
</gene>
<keyword evidence="2" id="KW-1185">Reference proteome</keyword>
<evidence type="ECO:0000313" key="2">
    <source>
        <dbReference type="Proteomes" id="UP000299102"/>
    </source>
</evidence>
<dbReference type="AlphaFoldDB" id="A0A4C1UU07"/>
<dbReference type="EMBL" id="BGZK01000227">
    <property type="protein sequence ID" value="GBP29983.1"/>
    <property type="molecule type" value="Genomic_DNA"/>
</dbReference>